<dbReference type="GO" id="GO:0140096">
    <property type="term" value="F:catalytic activity, acting on a protein"/>
    <property type="evidence" value="ECO:0007669"/>
    <property type="project" value="UniProtKB-ARBA"/>
</dbReference>
<gene>
    <name evidence="14" type="primary">alaS</name>
    <name evidence="17" type="ORF">SAMN04487752_0363</name>
</gene>
<dbReference type="GO" id="GO:0005829">
    <property type="term" value="C:cytosol"/>
    <property type="evidence" value="ECO:0007669"/>
    <property type="project" value="TreeGrafter"/>
</dbReference>
<dbReference type="GO" id="GO:0000049">
    <property type="term" value="F:tRNA binding"/>
    <property type="evidence" value="ECO:0007669"/>
    <property type="project" value="UniProtKB-KW"/>
</dbReference>
<feature type="coiled-coil region" evidence="15">
    <location>
        <begin position="731"/>
        <end position="765"/>
    </location>
</feature>
<dbReference type="PANTHER" id="PTHR11777:SF9">
    <property type="entry name" value="ALANINE--TRNA LIGASE, CYTOPLASMIC"/>
    <property type="match status" value="1"/>
</dbReference>
<dbReference type="InterPro" id="IPR012947">
    <property type="entry name" value="tRNA_SAD"/>
</dbReference>
<evidence type="ECO:0000256" key="9">
    <source>
        <dbReference type="ARBA" id="ARBA00022884"/>
    </source>
</evidence>
<dbReference type="EMBL" id="FNJW01000008">
    <property type="protein sequence ID" value="SDQ04800.1"/>
    <property type="molecule type" value="Genomic_DNA"/>
</dbReference>
<dbReference type="FunFam" id="3.30.54.20:FF:000001">
    <property type="entry name" value="Alanine--tRNA ligase"/>
    <property type="match status" value="1"/>
</dbReference>
<dbReference type="GO" id="GO:0006419">
    <property type="term" value="P:alanyl-tRNA aminoacylation"/>
    <property type="evidence" value="ECO:0007669"/>
    <property type="project" value="UniProtKB-UniRule"/>
</dbReference>
<dbReference type="GO" id="GO:0008270">
    <property type="term" value="F:zinc ion binding"/>
    <property type="evidence" value="ECO:0007669"/>
    <property type="project" value="UniProtKB-UniRule"/>
</dbReference>
<evidence type="ECO:0000256" key="12">
    <source>
        <dbReference type="ARBA" id="ARBA00024779"/>
    </source>
</evidence>
<comment type="cofactor">
    <cofactor evidence="14">
        <name>Zn(2+)</name>
        <dbReference type="ChEBI" id="CHEBI:29105"/>
    </cofactor>
    <text evidence="14">Binds 1 zinc ion per subunit.</text>
</comment>
<evidence type="ECO:0000313" key="18">
    <source>
        <dbReference type="Proteomes" id="UP000199481"/>
    </source>
</evidence>
<reference evidence="18" key="1">
    <citation type="submission" date="2016-10" db="EMBL/GenBank/DDBJ databases">
        <authorList>
            <person name="Varghese N."/>
            <person name="Submissions S."/>
        </authorList>
    </citation>
    <scope>NUCLEOTIDE SEQUENCE [LARGE SCALE GENOMIC DNA]</scope>
    <source>
        <strain evidence="18">MPL-11</strain>
    </source>
</reference>
<keyword evidence="8 14" id="KW-0067">ATP-binding</keyword>
<dbReference type="GO" id="GO:0004813">
    <property type="term" value="F:alanine-tRNA ligase activity"/>
    <property type="evidence" value="ECO:0007669"/>
    <property type="project" value="UniProtKB-UniRule"/>
</dbReference>
<dbReference type="Pfam" id="PF01411">
    <property type="entry name" value="tRNA-synt_2c"/>
    <property type="match status" value="1"/>
</dbReference>
<evidence type="ECO:0000256" key="15">
    <source>
        <dbReference type="SAM" id="Coils"/>
    </source>
</evidence>
<dbReference type="Gene3D" id="3.30.980.10">
    <property type="entry name" value="Threonyl-trna Synthetase, Chain A, domain 2"/>
    <property type="match status" value="1"/>
</dbReference>
<evidence type="ECO:0000256" key="4">
    <source>
        <dbReference type="ARBA" id="ARBA00022598"/>
    </source>
</evidence>
<accession>A0A1H0XPJ7</accession>
<dbReference type="InterPro" id="IPR018164">
    <property type="entry name" value="Ala-tRNA-synth_IIc_N"/>
</dbReference>
<feature type="domain" description="Alanyl-transfer RNA synthetases family profile" evidence="16">
    <location>
        <begin position="4"/>
        <end position="714"/>
    </location>
</feature>
<keyword evidence="18" id="KW-1185">Reference proteome</keyword>
<comment type="domain">
    <text evidence="14">Consists of three domains; the N-terminal catalytic domain, the editing domain and the C-terminal C-Ala domain. The editing domain removes incorrectly charged amino acids, while the C-Ala domain, along with tRNA(Ala), serves as a bridge to cooperatively bring together the editing and aminoacylation centers thus stimulating deacylation of misacylated tRNAs.</text>
</comment>
<dbReference type="FunFam" id="3.10.310.40:FF:000001">
    <property type="entry name" value="Alanine--tRNA ligase"/>
    <property type="match status" value="1"/>
</dbReference>
<dbReference type="InterPro" id="IPR009000">
    <property type="entry name" value="Transl_B-barrel_sf"/>
</dbReference>
<dbReference type="InterPro" id="IPR018162">
    <property type="entry name" value="Ala-tRNA-ligase_IIc_anticod-bd"/>
</dbReference>
<evidence type="ECO:0000256" key="3">
    <source>
        <dbReference type="ARBA" id="ARBA00022555"/>
    </source>
</evidence>
<dbReference type="Pfam" id="PF07973">
    <property type="entry name" value="tRNA_SAD"/>
    <property type="match status" value="1"/>
</dbReference>
<dbReference type="Proteomes" id="UP000199481">
    <property type="component" value="Unassembled WGS sequence"/>
</dbReference>
<dbReference type="Gene3D" id="6.10.250.550">
    <property type="match status" value="1"/>
</dbReference>
<dbReference type="SUPFAM" id="SSF50447">
    <property type="entry name" value="Translation proteins"/>
    <property type="match status" value="1"/>
</dbReference>
<evidence type="ECO:0000256" key="1">
    <source>
        <dbReference type="ARBA" id="ARBA00008226"/>
    </source>
</evidence>
<dbReference type="SUPFAM" id="SSF101353">
    <property type="entry name" value="Putative anticodon-binding domain of alanyl-tRNA synthetase (AlaRS)"/>
    <property type="match status" value="1"/>
</dbReference>
<name>A0A1H0XPJ7_9LACT</name>
<dbReference type="PROSITE" id="PS50860">
    <property type="entry name" value="AA_TRNA_LIGASE_II_ALA"/>
    <property type="match status" value="1"/>
</dbReference>
<dbReference type="NCBIfam" id="TIGR00344">
    <property type="entry name" value="alaS"/>
    <property type="match status" value="1"/>
</dbReference>
<comment type="similarity">
    <text evidence="1 14">Belongs to the class-II aminoacyl-tRNA synthetase family.</text>
</comment>
<comment type="subcellular location">
    <subcellularLocation>
        <location evidence="14">Cytoplasm</location>
    </subcellularLocation>
</comment>
<evidence type="ECO:0000256" key="6">
    <source>
        <dbReference type="ARBA" id="ARBA00022741"/>
    </source>
</evidence>
<feature type="binding site" evidence="14">
    <location>
        <position position="675"/>
    </location>
    <ligand>
        <name>Zn(2+)</name>
        <dbReference type="ChEBI" id="CHEBI:29105"/>
    </ligand>
</feature>
<comment type="catalytic activity">
    <reaction evidence="13 14">
        <text>tRNA(Ala) + L-alanine + ATP = L-alanyl-tRNA(Ala) + AMP + diphosphate</text>
        <dbReference type="Rhea" id="RHEA:12540"/>
        <dbReference type="Rhea" id="RHEA-COMP:9657"/>
        <dbReference type="Rhea" id="RHEA-COMP:9923"/>
        <dbReference type="ChEBI" id="CHEBI:30616"/>
        <dbReference type="ChEBI" id="CHEBI:33019"/>
        <dbReference type="ChEBI" id="CHEBI:57972"/>
        <dbReference type="ChEBI" id="CHEBI:78442"/>
        <dbReference type="ChEBI" id="CHEBI:78497"/>
        <dbReference type="ChEBI" id="CHEBI:456215"/>
        <dbReference type="EC" id="6.1.1.7"/>
    </reaction>
</comment>
<keyword evidence="2 14" id="KW-0963">Cytoplasm</keyword>
<dbReference type="InterPro" id="IPR018163">
    <property type="entry name" value="Thr/Ala-tRNA-synth_IIc_edit"/>
</dbReference>
<feature type="binding site" evidence="14">
    <location>
        <position position="573"/>
    </location>
    <ligand>
        <name>Zn(2+)</name>
        <dbReference type="ChEBI" id="CHEBI:29105"/>
    </ligand>
</feature>
<evidence type="ECO:0000256" key="11">
    <source>
        <dbReference type="ARBA" id="ARBA00023146"/>
    </source>
</evidence>
<keyword evidence="3 14" id="KW-0820">tRNA-binding</keyword>
<organism evidence="17 18">
    <name type="scientific">Carnobacterium viridans</name>
    <dbReference type="NCBI Taxonomy" id="174587"/>
    <lineage>
        <taxon>Bacteria</taxon>
        <taxon>Bacillati</taxon>
        <taxon>Bacillota</taxon>
        <taxon>Bacilli</taxon>
        <taxon>Lactobacillales</taxon>
        <taxon>Carnobacteriaceae</taxon>
        <taxon>Carnobacterium</taxon>
    </lineage>
</organism>
<dbReference type="GO" id="GO:0002161">
    <property type="term" value="F:aminoacyl-tRNA deacylase activity"/>
    <property type="evidence" value="ECO:0007669"/>
    <property type="project" value="TreeGrafter"/>
</dbReference>
<dbReference type="InterPro" id="IPR002318">
    <property type="entry name" value="Ala-tRNA-lgiase_IIc"/>
</dbReference>
<dbReference type="Pfam" id="PF02272">
    <property type="entry name" value="DHHA1"/>
    <property type="match status" value="1"/>
</dbReference>
<evidence type="ECO:0000256" key="2">
    <source>
        <dbReference type="ARBA" id="ARBA00022490"/>
    </source>
</evidence>
<dbReference type="InterPro" id="IPR050058">
    <property type="entry name" value="Ala-tRNA_ligase"/>
</dbReference>
<protein>
    <recommendedName>
        <fullName evidence="14">Alanine--tRNA ligase</fullName>
        <ecNumber evidence="14">6.1.1.7</ecNumber>
    </recommendedName>
    <alternativeName>
        <fullName evidence="14">Alanyl-tRNA synthetase</fullName>
        <shortName evidence="14">AlaRS</shortName>
    </alternativeName>
</protein>
<evidence type="ECO:0000256" key="7">
    <source>
        <dbReference type="ARBA" id="ARBA00022833"/>
    </source>
</evidence>
<feature type="binding site" evidence="14">
    <location>
        <position position="569"/>
    </location>
    <ligand>
        <name>Zn(2+)</name>
        <dbReference type="ChEBI" id="CHEBI:29105"/>
    </ligand>
</feature>
<keyword evidence="7 14" id="KW-0862">Zinc</keyword>
<dbReference type="InterPro" id="IPR003156">
    <property type="entry name" value="DHHA1_dom"/>
</dbReference>
<keyword evidence="9 14" id="KW-0694">RNA-binding</keyword>
<evidence type="ECO:0000256" key="10">
    <source>
        <dbReference type="ARBA" id="ARBA00022917"/>
    </source>
</evidence>
<dbReference type="Gene3D" id="3.30.930.10">
    <property type="entry name" value="Bira Bifunctional Protein, Domain 2"/>
    <property type="match status" value="1"/>
</dbReference>
<dbReference type="HAMAP" id="MF_00036_B">
    <property type="entry name" value="Ala_tRNA_synth_B"/>
    <property type="match status" value="1"/>
</dbReference>
<keyword evidence="5 14" id="KW-0479">Metal-binding</keyword>
<dbReference type="EC" id="6.1.1.7" evidence="14"/>
<dbReference type="GO" id="GO:0016740">
    <property type="term" value="F:transferase activity"/>
    <property type="evidence" value="ECO:0007669"/>
    <property type="project" value="UniProtKB-ARBA"/>
</dbReference>
<proteinExistence type="inferred from homology"/>
<dbReference type="SMART" id="SM00863">
    <property type="entry name" value="tRNA_SAD"/>
    <property type="match status" value="1"/>
</dbReference>
<keyword evidence="15" id="KW-0175">Coiled coil</keyword>
<dbReference type="Gene3D" id="2.40.30.130">
    <property type="match status" value="1"/>
</dbReference>
<dbReference type="CDD" id="cd00673">
    <property type="entry name" value="AlaRS_core"/>
    <property type="match status" value="1"/>
</dbReference>
<dbReference type="Gene3D" id="3.30.54.20">
    <property type="match status" value="1"/>
</dbReference>
<dbReference type="InterPro" id="IPR018165">
    <property type="entry name" value="Ala-tRNA-synth_IIc_core"/>
</dbReference>
<dbReference type="OrthoDB" id="9803884at2"/>
<dbReference type="FunFam" id="3.30.980.10:FF:000004">
    <property type="entry name" value="Alanine--tRNA ligase, cytoplasmic"/>
    <property type="match status" value="1"/>
</dbReference>
<keyword evidence="4 14" id="KW-0436">Ligase</keyword>
<evidence type="ECO:0000313" key="17">
    <source>
        <dbReference type="EMBL" id="SDQ04800.1"/>
    </source>
</evidence>
<evidence type="ECO:0000259" key="16">
    <source>
        <dbReference type="PROSITE" id="PS50860"/>
    </source>
</evidence>
<dbReference type="GO" id="GO:0005524">
    <property type="term" value="F:ATP binding"/>
    <property type="evidence" value="ECO:0007669"/>
    <property type="project" value="UniProtKB-UniRule"/>
</dbReference>
<keyword evidence="6 14" id="KW-0547">Nucleotide-binding</keyword>
<comment type="function">
    <text evidence="12 14">Catalyzes the attachment of alanine to tRNA(Ala) in a two-step reaction: alanine is first activated by ATP to form Ala-AMP and then transferred to the acceptor end of tRNA(Ala). Also edits incorrectly charged Ser-tRNA(Ala) and Gly-tRNA(Ala) via its editing domain.</text>
</comment>
<dbReference type="PRINTS" id="PR00980">
    <property type="entry name" value="TRNASYNTHALA"/>
</dbReference>
<evidence type="ECO:0000256" key="8">
    <source>
        <dbReference type="ARBA" id="ARBA00022840"/>
    </source>
</evidence>
<keyword evidence="10 14" id="KW-0648">Protein biosynthesis</keyword>
<dbReference type="RefSeq" id="WP_089974703.1">
    <property type="nucleotide sequence ID" value="NZ_CP084916.1"/>
</dbReference>
<dbReference type="SUPFAM" id="SSF55681">
    <property type="entry name" value="Class II aaRS and biotin synthetases"/>
    <property type="match status" value="1"/>
</dbReference>
<dbReference type="Gene3D" id="3.10.310.40">
    <property type="match status" value="1"/>
</dbReference>
<evidence type="ECO:0000256" key="14">
    <source>
        <dbReference type="HAMAP-Rule" id="MF_00036"/>
    </source>
</evidence>
<dbReference type="InterPro" id="IPR023033">
    <property type="entry name" value="Ala_tRNA_ligase_euk/bac"/>
</dbReference>
<evidence type="ECO:0000256" key="13">
    <source>
        <dbReference type="ARBA" id="ARBA00048300"/>
    </source>
</evidence>
<dbReference type="PANTHER" id="PTHR11777">
    <property type="entry name" value="ALANYL-TRNA SYNTHETASE"/>
    <property type="match status" value="1"/>
</dbReference>
<keyword evidence="11 14" id="KW-0030">Aminoacyl-tRNA synthetase</keyword>
<evidence type="ECO:0000256" key="5">
    <source>
        <dbReference type="ARBA" id="ARBA00022723"/>
    </source>
</evidence>
<dbReference type="SUPFAM" id="SSF55186">
    <property type="entry name" value="ThrRS/AlaRS common domain"/>
    <property type="match status" value="1"/>
</dbReference>
<sequence>MKKLSSNEVRQLFLDFFESKGHKVEPSASLVPFEDPTLLWINSGVATLKKYFDGSVIPENPRITNAQKSIRTNDIENVGKTARHHTLFEMLGNFSIGEYFKEEAIEWAWEFLTEDKWLGLDPEKLYVTVYPEDTEAKKIWKEKIGLTDDHIVDVADNFWDIGAGPSGPDSEIFYDRGEAFNDLAENDPENYPGGENERWLEIWNLVFSEFNHKPDGTYEPLPNKNIDTGMGLERVVSILQDAPTNFETDLFMPIIKKVETLSETKKYGKNPTDDISFKVIADHVRAVSFAIGDGALPSNEGRGYVLRRLLRRAVMHGKKLGIDEAFMYKLVPIVGSIMDSFYPEILEQEDFIIKVIKNEEERFHETINDGLTILNERITELKEKGETSIAGSDIFKLYDTYGFPVELTEEYAQDEGFNVDHEGFEKEMTAQRDRARAARSGEKSMGVQTKLFSDLKEDSIFVGYDKTTEMGTLEVIATDEELVTSAQPGERVRLIFDQTPFYAEMGGQVADKGVVKDTTGKLIAKVVEVKKAPAGQPLHIVEVLEVLTVGETYALEVDKALRNKITRNHTATHLLHQALKDILGEHANQAGSLVTPNHLRFDFTHFGQVTRNELDQMEQIVNEKIWESISVVTVETDIANAKEMGAMALFGEKYGDLVRVVNVGNYSIELCGGVHVSNTSEIGIFKIVSESGIGAGVRRIEAVTSEAAYTLLQTEQKRLIEVATLVKAQQTQDVKTKVQQLQTELKEAQKENESLQAKLANDQAGDIFKNIQEVNGVTIVAAEVDVKDMNQLRQLADQWKQNSVSNVLALGFSTNGKVNLLTAVDAETIKKGFKAGDLIKTIAPLVGGGGGGRPDMAQAGGKNPAGLSDALAKVTDWVKDKD</sequence>
<feature type="binding site" evidence="14">
    <location>
        <position position="671"/>
    </location>
    <ligand>
        <name>Zn(2+)</name>
        <dbReference type="ChEBI" id="CHEBI:29105"/>
    </ligand>
</feature>
<dbReference type="AlphaFoldDB" id="A0A1H0XPJ7"/>
<dbReference type="InterPro" id="IPR045864">
    <property type="entry name" value="aa-tRNA-synth_II/BPL/LPL"/>
</dbReference>
<dbReference type="FunFam" id="3.30.930.10:FF:000046">
    <property type="entry name" value="Alanine--tRNA ligase"/>
    <property type="match status" value="1"/>
</dbReference>